<feature type="non-terminal residue" evidence="1">
    <location>
        <position position="1"/>
    </location>
</feature>
<dbReference type="EMBL" id="OC937562">
    <property type="protein sequence ID" value="CAD7661194.1"/>
    <property type="molecule type" value="Genomic_DNA"/>
</dbReference>
<proteinExistence type="predicted"/>
<dbReference type="PANTHER" id="PTHR14113">
    <property type="entry name" value="PICCOLO/BASSOON"/>
    <property type="match status" value="1"/>
</dbReference>
<dbReference type="GO" id="GO:0030424">
    <property type="term" value="C:axon"/>
    <property type="evidence" value="ECO:0007669"/>
    <property type="project" value="TreeGrafter"/>
</dbReference>
<organism evidence="1">
    <name type="scientific">Oppiella nova</name>
    <dbReference type="NCBI Taxonomy" id="334625"/>
    <lineage>
        <taxon>Eukaryota</taxon>
        <taxon>Metazoa</taxon>
        <taxon>Ecdysozoa</taxon>
        <taxon>Arthropoda</taxon>
        <taxon>Chelicerata</taxon>
        <taxon>Arachnida</taxon>
        <taxon>Acari</taxon>
        <taxon>Acariformes</taxon>
        <taxon>Sarcoptiformes</taxon>
        <taxon>Oribatida</taxon>
        <taxon>Brachypylina</taxon>
        <taxon>Oppioidea</taxon>
        <taxon>Oppiidae</taxon>
        <taxon>Oppiella</taxon>
    </lineage>
</organism>
<dbReference type="InterPro" id="IPR036034">
    <property type="entry name" value="PDZ_sf"/>
</dbReference>
<dbReference type="AlphaFoldDB" id="A0A7R9QXT4"/>
<dbReference type="GO" id="GO:0035418">
    <property type="term" value="P:protein localization to synapse"/>
    <property type="evidence" value="ECO:0007669"/>
    <property type="project" value="TreeGrafter"/>
</dbReference>
<feature type="non-terminal residue" evidence="1">
    <location>
        <position position="187"/>
    </location>
</feature>
<evidence type="ECO:0000313" key="1">
    <source>
        <dbReference type="EMBL" id="CAD7661194.1"/>
    </source>
</evidence>
<dbReference type="PANTHER" id="PTHR14113:SF6">
    <property type="entry name" value="PROTEIN PICCOLO"/>
    <property type="match status" value="1"/>
</dbReference>
<dbReference type="OrthoDB" id="67688at2759"/>
<dbReference type="Gene3D" id="2.30.42.10">
    <property type="match status" value="1"/>
</dbReference>
<evidence type="ECO:0000313" key="2">
    <source>
        <dbReference type="Proteomes" id="UP000728032"/>
    </source>
</evidence>
<dbReference type="InterPro" id="IPR052098">
    <property type="entry name" value="Presynaptic_Scaffold_Bsn/Pclo"/>
</dbReference>
<dbReference type="GO" id="GO:0098882">
    <property type="term" value="F:structural constituent of presynaptic active zone"/>
    <property type="evidence" value="ECO:0007669"/>
    <property type="project" value="TreeGrafter"/>
</dbReference>
<accession>A0A7R9QXT4</accession>
<dbReference type="GO" id="GO:1904071">
    <property type="term" value="P:presynaptic active zone assembly"/>
    <property type="evidence" value="ECO:0007669"/>
    <property type="project" value="TreeGrafter"/>
</dbReference>
<dbReference type="GO" id="GO:0098978">
    <property type="term" value="C:glutamatergic synapse"/>
    <property type="evidence" value="ECO:0007669"/>
    <property type="project" value="TreeGrafter"/>
</dbReference>
<dbReference type="GO" id="GO:0048788">
    <property type="term" value="C:cytoskeleton of presynaptic active zone"/>
    <property type="evidence" value="ECO:0007669"/>
    <property type="project" value="TreeGrafter"/>
</dbReference>
<gene>
    <name evidence="1" type="ORF">ONB1V03_LOCUS17755</name>
</gene>
<keyword evidence="2" id="KW-1185">Reference proteome</keyword>
<dbReference type="GO" id="GO:0098982">
    <property type="term" value="C:GABA-ergic synapse"/>
    <property type="evidence" value="ECO:0007669"/>
    <property type="project" value="TreeGrafter"/>
</dbReference>
<sequence>VNQRDAALLRRPNFAHPDVGSLLSATESDTPSEYMDPLHNTPAMPILPDMPTRSRKLLEDLGSTSIMGGPGGGGHRSGYSHLEHNMMRGSPKKTQQCLTENSGHDTVGRPTIHMLQFAPNTTKYPKYPFPVKRILLTQDPKIRSVSGNGLGLKVVGGQEIPGSNMIGAYIQKIHPSLTMMGEIREGI</sequence>
<reference evidence="1" key="1">
    <citation type="submission" date="2020-11" db="EMBL/GenBank/DDBJ databases">
        <authorList>
            <person name="Tran Van P."/>
        </authorList>
    </citation>
    <scope>NUCLEOTIDE SEQUENCE</scope>
</reference>
<name>A0A7R9QXT4_9ACAR</name>
<dbReference type="EMBL" id="CAJPVJ010022737">
    <property type="protein sequence ID" value="CAG2178330.1"/>
    <property type="molecule type" value="Genomic_DNA"/>
</dbReference>
<dbReference type="Proteomes" id="UP000728032">
    <property type="component" value="Unassembled WGS sequence"/>
</dbReference>
<protein>
    <submittedName>
        <fullName evidence="1">Uncharacterized protein</fullName>
    </submittedName>
</protein>